<accession>G2YK12</accession>
<reference evidence="2" key="1">
    <citation type="journal article" date="2011" name="PLoS Genet.">
        <title>Genomic analysis of the necrotrophic fungal pathogens Sclerotinia sclerotiorum and Botrytis cinerea.</title>
        <authorList>
            <person name="Amselem J."/>
            <person name="Cuomo C.A."/>
            <person name="van Kan J.A."/>
            <person name="Viaud M."/>
            <person name="Benito E.P."/>
            <person name="Couloux A."/>
            <person name="Coutinho P.M."/>
            <person name="de Vries R.P."/>
            <person name="Dyer P.S."/>
            <person name="Fillinger S."/>
            <person name="Fournier E."/>
            <person name="Gout L."/>
            <person name="Hahn M."/>
            <person name="Kohn L."/>
            <person name="Lapalu N."/>
            <person name="Plummer K.M."/>
            <person name="Pradier J.M."/>
            <person name="Quevillon E."/>
            <person name="Sharon A."/>
            <person name="Simon A."/>
            <person name="ten Have A."/>
            <person name="Tudzynski B."/>
            <person name="Tudzynski P."/>
            <person name="Wincker P."/>
            <person name="Andrew M."/>
            <person name="Anthouard V."/>
            <person name="Beever R.E."/>
            <person name="Beffa R."/>
            <person name="Benoit I."/>
            <person name="Bouzid O."/>
            <person name="Brault B."/>
            <person name="Chen Z."/>
            <person name="Choquer M."/>
            <person name="Collemare J."/>
            <person name="Cotton P."/>
            <person name="Danchin E.G."/>
            <person name="Da Silva C."/>
            <person name="Gautier A."/>
            <person name="Giraud C."/>
            <person name="Giraud T."/>
            <person name="Gonzalez C."/>
            <person name="Grossetete S."/>
            <person name="Guldener U."/>
            <person name="Henrissat B."/>
            <person name="Howlett B.J."/>
            <person name="Kodira C."/>
            <person name="Kretschmer M."/>
            <person name="Lappartient A."/>
            <person name="Leroch M."/>
            <person name="Levis C."/>
            <person name="Mauceli E."/>
            <person name="Neuveglise C."/>
            <person name="Oeser B."/>
            <person name="Pearson M."/>
            <person name="Poulain J."/>
            <person name="Poussereau N."/>
            <person name="Quesneville H."/>
            <person name="Rascle C."/>
            <person name="Schumacher J."/>
            <person name="Segurens B."/>
            <person name="Sexton A."/>
            <person name="Silva E."/>
            <person name="Sirven C."/>
            <person name="Soanes D.M."/>
            <person name="Talbot N.J."/>
            <person name="Templeton M."/>
            <person name="Yandava C."/>
            <person name="Yarden O."/>
            <person name="Zeng Q."/>
            <person name="Rollins J.A."/>
            <person name="Lebrun M.H."/>
            <person name="Dickman M."/>
        </authorList>
    </citation>
    <scope>NUCLEOTIDE SEQUENCE [LARGE SCALE GENOMIC DNA]</scope>
    <source>
        <strain evidence="2">T4</strain>
    </source>
</reference>
<dbReference type="InParanoid" id="G2YK12"/>
<gene>
    <name evidence="1" type="ORF">BofuT4_uP083630.1</name>
</gene>
<name>G2YK12_BOTF4</name>
<evidence type="ECO:0000313" key="2">
    <source>
        <dbReference type="Proteomes" id="UP000008177"/>
    </source>
</evidence>
<sequence>MNASICESAQRRVVVAKKPQERLNSIAKLASPPHDWELNKCKAAKP</sequence>
<dbReference type="HOGENOM" id="CLU_3191237_0_0_1"/>
<dbReference type="Proteomes" id="UP000008177">
    <property type="component" value="Unplaced contigs"/>
</dbReference>
<proteinExistence type="predicted"/>
<dbReference type="AlphaFoldDB" id="G2YK12"/>
<dbReference type="EMBL" id="FQ790339">
    <property type="protein sequence ID" value="CCD35041.1"/>
    <property type="molecule type" value="Genomic_DNA"/>
</dbReference>
<organism evidence="1 2">
    <name type="scientific">Botryotinia fuckeliana (strain T4)</name>
    <name type="common">Noble rot fungus</name>
    <name type="synonym">Botrytis cinerea</name>
    <dbReference type="NCBI Taxonomy" id="999810"/>
    <lineage>
        <taxon>Eukaryota</taxon>
        <taxon>Fungi</taxon>
        <taxon>Dikarya</taxon>
        <taxon>Ascomycota</taxon>
        <taxon>Pezizomycotina</taxon>
        <taxon>Leotiomycetes</taxon>
        <taxon>Helotiales</taxon>
        <taxon>Sclerotiniaceae</taxon>
        <taxon>Botrytis</taxon>
    </lineage>
</organism>
<protein>
    <submittedName>
        <fullName evidence="1">Uncharacterized protein</fullName>
    </submittedName>
</protein>
<evidence type="ECO:0000313" key="1">
    <source>
        <dbReference type="EMBL" id="CCD35041.1"/>
    </source>
</evidence>